<evidence type="ECO:0000256" key="2">
    <source>
        <dbReference type="HAMAP-Rule" id="MF_01867"/>
    </source>
</evidence>
<name>A0A8J8FMX8_9BACT</name>
<dbReference type="GO" id="GO:0016874">
    <property type="term" value="F:ligase activity"/>
    <property type="evidence" value="ECO:0007669"/>
    <property type="project" value="UniProtKB-UniRule"/>
</dbReference>
<feature type="domain" description="Bacillithiol biosynthesis BshC N-terminal Rossmann-like" evidence="3">
    <location>
        <begin position="5"/>
        <end position="373"/>
    </location>
</feature>
<proteinExistence type="inferred from homology"/>
<evidence type="ECO:0000313" key="6">
    <source>
        <dbReference type="Proteomes" id="UP000598971"/>
    </source>
</evidence>
<dbReference type="EMBL" id="WHPF01000019">
    <property type="protein sequence ID" value="NNV57819.1"/>
    <property type="molecule type" value="Genomic_DNA"/>
</dbReference>
<dbReference type="Pfam" id="PF24850">
    <property type="entry name" value="CC_BshC"/>
    <property type="match status" value="1"/>
</dbReference>
<gene>
    <name evidence="2 5" type="primary">bshC</name>
    <name evidence="5" type="ORF">GD597_20290</name>
</gene>
<evidence type="ECO:0000313" key="5">
    <source>
        <dbReference type="EMBL" id="NNV57819.1"/>
    </source>
</evidence>
<evidence type="ECO:0000259" key="3">
    <source>
        <dbReference type="Pfam" id="PF10079"/>
    </source>
</evidence>
<comment type="caution">
    <text evidence="5">The sequence shown here is derived from an EMBL/GenBank/DDBJ whole genome shotgun (WGS) entry which is preliminary data.</text>
</comment>
<dbReference type="EC" id="6.-.-.-" evidence="2"/>
<comment type="similarity">
    <text evidence="2">Belongs to the BshC family.</text>
</comment>
<keyword evidence="2" id="KW-0175">Coiled coil</keyword>
<dbReference type="InterPro" id="IPR055398">
    <property type="entry name" value="Rossmann-like_BshC"/>
</dbReference>
<keyword evidence="1 2" id="KW-0436">Ligase</keyword>
<dbReference type="Proteomes" id="UP000598971">
    <property type="component" value="Unassembled WGS sequence"/>
</dbReference>
<dbReference type="RefSeq" id="WP_171609767.1">
    <property type="nucleotide sequence ID" value="NZ_WHPF01000019.1"/>
</dbReference>
<accession>A0A8J8FMX8</accession>
<organism evidence="5 6">
    <name type="scientific">Limnovirga soli</name>
    <dbReference type="NCBI Taxonomy" id="2656915"/>
    <lineage>
        <taxon>Bacteria</taxon>
        <taxon>Pseudomonadati</taxon>
        <taxon>Bacteroidota</taxon>
        <taxon>Chitinophagia</taxon>
        <taxon>Chitinophagales</taxon>
        <taxon>Chitinophagaceae</taxon>
        <taxon>Limnovirga</taxon>
    </lineage>
</organism>
<feature type="domain" description="Bacillithiol biosynthesis BshC C-terminal coiled-coil" evidence="4">
    <location>
        <begin position="375"/>
        <end position="530"/>
    </location>
</feature>
<dbReference type="PIRSF" id="PIRSF012535">
    <property type="entry name" value="UCP012535"/>
    <property type="match status" value="1"/>
</dbReference>
<evidence type="ECO:0000256" key="1">
    <source>
        <dbReference type="ARBA" id="ARBA00022598"/>
    </source>
</evidence>
<keyword evidence="6" id="KW-1185">Reference proteome</keyword>
<dbReference type="Pfam" id="PF10079">
    <property type="entry name" value="Rossmann-like_BshC"/>
    <property type="match status" value="1"/>
</dbReference>
<reference evidence="5" key="1">
    <citation type="submission" date="2019-10" db="EMBL/GenBank/DDBJ databases">
        <title>Draft genome sequence of Panacibacter sp. KCS-6.</title>
        <authorList>
            <person name="Yim K.J."/>
        </authorList>
    </citation>
    <scope>NUCLEOTIDE SEQUENCE</scope>
    <source>
        <strain evidence="5">KCS-6</strain>
    </source>
</reference>
<protein>
    <recommendedName>
        <fullName evidence="2">Putative cysteine ligase BshC</fullName>
        <ecNumber evidence="2">6.-.-.-</ecNumber>
    </recommendedName>
</protein>
<dbReference type="NCBIfam" id="TIGR03998">
    <property type="entry name" value="thiol_BshC"/>
    <property type="match status" value="1"/>
</dbReference>
<dbReference type="InterPro" id="IPR055399">
    <property type="entry name" value="CC_BshC"/>
</dbReference>
<evidence type="ECO:0000259" key="4">
    <source>
        <dbReference type="Pfam" id="PF24850"/>
    </source>
</evidence>
<sequence>MESNCTHVSYEQTGYFSKLATDYISGAPALQPFYQHQVNIKGIQDAITARQQFPQQRDVLVKALETQYHPIDINPKVAENIQHLRSANTFTITTAHQPNIFTGPLFFMYKILHAIKLAAALSAQMPHYHFVPVYYMGSEDADLDELGSIQIDGITYRWQTNQTGAVGRMQVDKSFISLIDAMQGQLGVLPFGNEIIELFRKVYQPGTTIQQATLALVNALFGAYGLLVIIPDNPELKQLFHSVVEKELTTRFSNKAVSPTLEKLDALYKVQAAGRELNLFYLINNKRERIEIVDNQFVIAALALSFSQETILQELQEHPERFSANVILRGVFQETILPNIAFIGGGGELAYWLELKAVFEAVAVPYPVLILRNSFLYIPQKWQNKINALSLATTDIFKPEFEIMNQIVAAQSTNTISLQQEMAQIKMVYNQLHQLAGKVDKTLEQHVLALYTKTEKHLAQLQKKMLRAEKRKFATEQDQVQKIKTALFPGNSLQERVENIAGLYARYGPQFIAMCNQHSLAMEQQFTVVDFED</sequence>
<dbReference type="AlphaFoldDB" id="A0A8J8FMX8"/>
<dbReference type="HAMAP" id="MF_01867">
    <property type="entry name" value="BshC"/>
    <property type="match status" value="1"/>
</dbReference>
<feature type="coiled-coil region" evidence="2">
    <location>
        <begin position="451"/>
        <end position="478"/>
    </location>
</feature>
<dbReference type="InterPro" id="IPR011199">
    <property type="entry name" value="Bacillithiol_biosynth_BshC"/>
</dbReference>